<evidence type="ECO:0000256" key="1">
    <source>
        <dbReference type="ARBA" id="ARBA00001931"/>
    </source>
</evidence>
<dbReference type="AlphaFoldDB" id="A0A835HU39"/>
<dbReference type="SMART" id="SM00564">
    <property type="entry name" value="PQQ"/>
    <property type="match status" value="7"/>
</dbReference>
<dbReference type="PANTHER" id="PTHR32303">
    <property type="entry name" value="QUINOPROTEIN ALCOHOL DEHYDROGENASE (CYTOCHROME C)"/>
    <property type="match status" value="1"/>
</dbReference>
<comment type="caution">
    <text evidence="5">The sequence shown here is derived from an EMBL/GenBank/DDBJ whole genome shotgun (WGS) entry which is preliminary data.</text>
</comment>
<evidence type="ECO:0000256" key="2">
    <source>
        <dbReference type="ARBA" id="ARBA00008156"/>
    </source>
</evidence>
<comment type="similarity">
    <text evidence="2">Belongs to the bacterial PQQ dehydrogenase family.</text>
</comment>
<proteinExistence type="inferred from homology"/>
<keyword evidence="3" id="KW-0560">Oxidoreductase</keyword>
<dbReference type="InterPro" id="IPR011047">
    <property type="entry name" value="Quinoprotein_ADH-like_sf"/>
</dbReference>
<dbReference type="InterPro" id="IPR018391">
    <property type="entry name" value="PQQ_b-propeller_rpt"/>
</dbReference>
<evidence type="ECO:0000313" key="6">
    <source>
        <dbReference type="Proteomes" id="UP000631114"/>
    </source>
</evidence>
<evidence type="ECO:0000256" key="3">
    <source>
        <dbReference type="ARBA" id="ARBA00023002"/>
    </source>
</evidence>
<organism evidence="5 6">
    <name type="scientific">Coptis chinensis</name>
    <dbReference type="NCBI Taxonomy" id="261450"/>
    <lineage>
        <taxon>Eukaryota</taxon>
        <taxon>Viridiplantae</taxon>
        <taxon>Streptophyta</taxon>
        <taxon>Embryophyta</taxon>
        <taxon>Tracheophyta</taxon>
        <taxon>Spermatophyta</taxon>
        <taxon>Magnoliopsida</taxon>
        <taxon>Ranunculales</taxon>
        <taxon>Ranunculaceae</taxon>
        <taxon>Coptidoideae</taxon>
        <taxon>Coptis</taxon>
    </lineage>
</organism>
<dbReference type="PANTHER" id="PTHR32303:SF18">
    <property type="entry name" value="POLYVINYLALCOHOL DEHYDROGENASE-LIKE"/>
    <property type="match status" value="1"/>
</dbReference>
<dbReference type="Proteomes" id="UP000631114">
    <property type="component" value="Unassembled WGS sequence"/>
</dbReference>
<dbReference type="SUPFAM" id="SSF50998">
    <property type="entry name" value="Quinoprotein alcohol dehydrogenase-like"/>
    <property type="match status" value="1"/>
</dbReference>
<accession>A0A835HU39</accession>
<dbReference type="Pfam" id="PF13360">
    <property type="entry name" value="PQQ_2"/>
    <property type="match status" value="2"/>
</dbReference>
<dbReference type="InterPro" id="IPR002372">
    <property type="entry name" value="PQQ_rpt_dom"/>
</dbReference>
<evidence type="ECO:0000313" key="5">
    <source>
        <dbReference type="EMBL" id="KAF9605776.1"/>
    </source>
</evidence>
<feature type="domain" description="Pyrrolo-quinoline quinone repeat" evidence="4">
    <location>
        <begin position="345"/>
        <end position="420"/>
    </location>
</feature>
<dbReference type="GO" id="GO:0016491">
    <property type="term" value="F:oxidoreductase activity"/>
    <property type="evidence" value="ECO:0007669"/>
    <property type="project" value="UniProtKB-KW"/>
</dbReference>
<protein>
    <recommendedName>
        <fullName evidence="4">Pyrrolo-quinoline quinone repeat domain-containing protein</fullName>
    </recommendedName>
</protein>
<evidence type="ECO:0000259" key="4">
    <source>
        <dbReference type="Pfam" id="PF13360"/>
    </source>
</evidence>
<dbReference type="Gene3D" id="2.140.10.10">
    <property type="entry name" value="Quinoprotein alcohol dehydrogenase-like superfamily"/>
    <property type="match status" value="2"/>
</dbReference>
<name>A0A835HU39_9MAGN</name>
<dbReference type="EMBL" id="JADFTS010000005">
    <property type="protein sequence ID" value="KAF9605776.1"/>
    <property type="molecule type" value="Genomic_DNA"/>
</dbReference>
<sequence length="451" mass="48107">MAPTSWKFFAGKDISATPAISLLGALVYFPSWNGHIYAINAITGTSVWDKNLGELTGLSGTGVVFNVNVSVSRATPTIAGELLILGIYGPAIVIAVNQFTGQLVWKRQLDDRPRALITTSGTVLNGYFYVGVSSLEEALSPEKCCTFRGSMVKLNVQTGEIVWQTYTVQDNGGKRGAPPEVLKCQEEENKHKGPPHPDRCINPDNHYNSILAFDTETGKIRWSKQLGGYDIWYLACLNPASPDGPPGPNIDADFGECPMLLSINVNGKLRDVVVAAQKSGFVWALDRSNGDIIWSTVAGPGGNEGGGTWGASTDGRMVYTNIVNSDRVQFQLAPTKQTTTAGAWVALDANNGNIVWSTANLSNDTSNGPVTLVNGVLFAGSVAPYCPIYAMDAQTGKILLSFDTGATVYGGVSASNGCIYFGNGYTVSFAKFKPTWTPGTSLFAFCVDLLP</sequence>
<dbReference type="OrthoDB" id="416253at2759"/>
<keyword evidence="6" id="KW-1185">Reference proteome</keyword>
<comment type="cofactor">
    <cofactor evidence="1">
        <name>pyrroloquinoline quinone</name>
        <dbReference type="ChEBI" id="CHEBI:58442"/>
    </cofactor>
</comment>
<reference evidence="5 6" key="1">
    <citation type="submission" date="2020-10" db="EMBL/GenBank/DDBJ databases">
        <title>The Coptis chinensis genome and diversification of protoberbering-type alkaloids.</title>
        <authorList>
            <person name="Wang B."/>
            <person name="Shu S."/>
            <person name="Song C."/>
            <person name="Liu Y."/>
        </authorList>
    </citation>
    <scope>NUCLEOTIDE SEQUENCE [LARGE SCALE GENOMIC DNA]</scope>
    <source>
        <strain evidence="5">HL-2020</strain>
        <tissue evidence="5">Leaf</tissue>
    </source>
</reference>
<gene>
    <name evidence="5" type="ORF">IFM89_018442</name>
</gene>
<feature type="domain" description="Pyrrolo-quinoline quinone repeat" evidence="4">
    <location>
        <begin position="23"/>
        <end position="296"/>
    </location>
</feature>